<dbReference type="GO" id="GO:0002250">
    <property type="term" value="P:adaptive immune response"/>
    <property type="evidence" value="ECO:0007669"/>
    <property type="project" value="InterPro"/>
</dbReference>
<feature type="region of interest" description="Disordered" evidence="1">
    <location>
        <begin position="190"/>
        <end position="216"/>
    </location>
</feature>
<organism evidence="4 5">
    <name type="scientific">Pundamilia nyererei</name>
    <dbReference type="NCBI Taxonomy" id="303518"/>
    <lineage>
        <taxon>Eukaryota</taxon>
        <taxon>Metazoa</taxon>
        <taxon>Chordata</taxon>
        <taxon>Craniata</taxon>
        <taxon>Vertebrata</taxon>
        <taxon>Euteleostomi</taxon>
        <taxon>Actinopterygii</taxon>
        <taxon>Neopterygii</taxon>
        <taxon>Teleostei</taxon>
        <taxon>Neoteleostei</taxon>
        <taxon>Acanthomorphata</taxon>
        <taxon>Ovalentaria</taxon>
        <taxon>Cichlomorphae</taxon>
        <taxon>Cichliformes</taxon>
        <taxon>Cichlidae</taxon>
        <taxon>African cichlids</taxon>
        <taxon>Pseudocrenilabrinae</taxon>
        <taxon>Haplochromini</taxon>
        <taxon>Pundamilia</taxon>
    </lineage>
</organism>
<evidence type="ECO:0000313" key="4">
    <source>
        <dbReference type="Proteomes" id="UP000695023"/>
    </source>
</evidence>
<dbReference type="GeneID" id="102205026"/>
<dbReference type="PANTHER" id="PTHR15343">
    <property type="entry name" value="CD7"/>
    <property type="match status" value="1"/>
</dbReference>
<dbReference type="PROSITE" id="PS50835">
    <property type="entry name" value="IG_LIKE"/>
    <property type="match status" value="1"/>
</dbReference>
<evidence type="ECO:0000313" key="5">
    <source>
        <dbReference type="RefSeq" id="XP_005749027.1"/>
    </source>
</evidence>
<reference evidence="5" key="1">
    <citation type="submission" date="2025-08" db="UniProtKB">
        <authorList>
            <consortium name="RefSeq"/>
        </authorList>
    </citation>
    <scope>IDENTIFICATION</scope>
</reference>
<dbReference type="GO" id="GO:0016020">
    <property type="term" value="C:membrane"/>
    <property type="evidence" value="ECO:0007669"/>
    <property type="project" value="InterPro"/>
</dbReference>
<sequence>MSGIQYLAYSWAFVITQTGFVCSEIHFLKQYEGESVVLPCEIEQRYPAPLGVSLKRSWLVEEEVLFKYTKEDFTVKNSADKSRISVRGDPSLHSVNITICQLNASDTDRYYCEFVVENLSSADDRIRGKMEFFLLVGAGAQFGGSSYSFLVYALSSAVVFLLLLFTGFVVISKCKGSQSMKSHEADVYEEMGRATPPSQTQAPAHQREITEASQQSKLHLGNPYEFQEVLSSTS</sequence>
<dbReference type="InterPro" id="IPR013106">
    <property type="entry name" value="Ig_V-set"/>
</dbReference>
<evidence type="ECO:0000256" key="1">
    <source>
        <dbReference type="SAM" id="MobiDB-lite"/>
    </source>
</evidence>
<feature type="transmembrane region" description="Helical" evidence="2">
    <location>
        <begin position="149"/>
        <end position="171"/>
    </location>
</feature>
<dbReference type="SUPFAM" id="SSF48726">
    <property type="entry name" value="Immunoglobulin"/>
    <property type="match status" value="1"/>
</dbReference>
<dbReference type="Pfam" id="PF07686">
    <property type="entry name" value="V-set"/>
    <property type="match status" value="1"/>
</dbReference>
<name>A0A9Y3VRN3_9CICH</name>
<dbReference type="InterPro" id="IPR007110">
    <property type="entry name" value="Ig-like_dom"/>
</dbReference>
<keyword evidence="2" id="KW-0812">Transmembrane</keyword>
<dbReference type="SMART" id="SM00406">
    <property type="entry name" value="IGv"/>
    <property type="match status" value="1"/>
</dbReference>
<dbReference type="GO" id="GO:0038023">
    <property type="term" value="F:signaling receptor activity"/>
    <property type="evidence" value="ECO:0007669"/>
    <property type="project" value="InterPro"/>
</dbReference>
<dbReference type="RefSeq" id="XP_005749027.1">
    <property type="nucleotide sequence ID" value="XM_005748970.1"/>
</dbReference>
<proteinExistence type="predicted"/>
<dbReference type="PANTHER" id="PTHR15343:SF0">
    <property type="entry name" value="T-CELL ANTIGEN CD7"/>
    <property type="match status" value="1"/>
</dbReference>
<keyword evidence="2" id="KW-0472">Membrane</keyword>
<keyword evidence="2" id="KW-1133">Transmembrane helix</keyword>
<evidence type="ECO:0000256" key="2">
    <source>
        <dbReference type="SAM" id="Phobius"/>
    </source>
</evidence>
<keyword evidence="4" id="KW-1185">Reference proteome</keyword>
<dbReference type="InterPro" id="IPR013783">
    <property type="entry name" value="Ig-like_fold"/>
</dbReference>
<dbReference type="Gene3D" id="2.60.40.10">
    <property type="entry name" value="Immunoglobulins"/>
    <property type="match status" value="1"/>
</dbReference>
<dbReference type="InterPro" id="IPR036179">
    <property type="entry name" value="Ig-like_dom_sf"/>
</dbReference>
<accession>A0A9Y3VRN3</accession>
<protein>
    <submittedName>
        <fullName evidence="5">Uncharacterized protein LOC102205026 isoform X2</fullName>
    </submittedName>
</protein>
<dbReference type="Proteomes" id="UP000695023">
    <property type="component" value="Unplaced"/>
</dbReference>
<dbReference type="InterPro" id="IPR039090">
    <property type="entry name" value="CD7"/>
</dbReference>
<evidence type="ECO:0000259" key="3">
    <source>
        <dbReference type="PROSITE" id="PS50835"/>
    </source>
</evidence>
<gene>
    <name evidence="5" type="primary">LOC102205026</name>
</gene>
<dbReference type="AlphaFoldDB" id="A0A9Y3VRN3"/>
<feature type="domain" description="Ig-like" evidence="3">
    <location>
        <begin position="32"/>
        <end position="112"/>
    </location>
</feature>